<feature type="domain" description="RRM" evidence="6">
    <location>
        <begin position="164"/>
        <end position="206"/>
    </location>
</feature>
<feature type="compositionally biased region" description="Low complexity" evidence="5">
    <location>
        <begin position="702"/>
        <end position="723"/>
    </location>
</feature>
<gene>
    <name evidence="7" type="ORF">OSB1V03_LOCUS2751</name>
</gene>
<dbReference type="EMBL" id="OC855587">
    <property type="protein sequence ID" value="CAD7622286.1"/>
    <property type="molecule type" value="Genomic_DNA"/>
</dbReference>
<dbReference type="PANTHER" id="PTHR15683:SF8">
    <property type="entry name" value="SCAFFOLD ATTACHMENT FACTOR B, ISOFORM B"/>
    <property type="match status" value="1"/>
</dbReference>
<keyword evidence="8" id="KW-1185">Reference proteome</keyword>
<proteinExistence type="predicted"/>
<dbReference type="GO" id="GO:0043565">
    <property type="term" value="F:sequence-specific DNA binding"/>
    <property type="evidence" value="ECO:0007669"/>
    <property type="project" value="TreeGrafter"/>
</dbReference>
<dbReference type="Pfam" id="PF00076">
    <property type="entry name" value="RRM_1"/>
    <property type="match status" value="1"/>
</dbReference>
<feature type="region of interest" description="Disordered" evidence="5">
    <location>
        <begin position="202"/>
        <end position="362"/>
    </location>
</feature>
<feature type="region of interest" description="Disordered" evidence="5">
    <location>
        <begin position="529"/>
        <end position="723"/>
    </location>
</feature>
<feature type="compositionally biased region" description="Polar residues" evidence="5">
    <location>
        <begin position="655"/>
        <end position="678"/>
    </location>
</feature>
<dbReference type="PANTHER" id="PTHR15683">
    <property type="entry name" value="SCAFFOLD ATTACHMENT FACTOR B-RELATED"/>
    <property type="match status" value="1"/>
</dbReference>
<dbReference type="AlphaFoldDB" id="A0A7R9PVI1"/>
<evidence type="ECO:0000313" key="7">
    <source>
        <dbReference type="EMBL" id="CAD7622286.1"/>
    </source>
</evidence>
<keyword evidence="4" id="KW-0175">Coiled coil</keyword>
<evidence type="ECO:0000256" key="2">
    <source>
        <dbReference type="ARBA" id="ARBA00022884"/>
    </source>
</evidence>
<evidence type="ECO:0000256" key="3">
    <source>
        <dbReference type="ARBA" id="ARBA00023242"/>
    </source>
</evidence>
<dbReference type="EMBL" id="CAJPIZ010001012">
    <property type="protein sequence ID" value="CAG2102716.1"/>
    <property type="molecule type" value="Genomic_DNA"/>
</dbReference>
<feature type="compositionally biased region" description="Low complexity" evidence="5">
    <location>
        <begin position="308"/>
        <end position="317"/>
    </location>
</feature>
<name>A0A7R9PVI1_9ACAR</name>
<dbReference type="InterPro" id="IPR035979">
    <property type="entry name" value="RBD_domain_sf"/>
</dbReference>
<evidence type="ECO:0000256" key="1">
    <source>
        <dbReference type="ARBA" id="ARBA00004123"/>
    </source>
</evidence>
<feature type="compositionally biased region" description="Polar residues" evidence="5">
    <location>
        <begin position="207"/>
        <end position="222"/>
    </location>
</feature>
<feature type="compositionally biased region" description="Polar residues" evidence="5">
    <location>
        <begin position="599"/>
        <end position="614"/>
    </location>
</feature>
<reference evidence="7" key="1">
    <citation type="submission" date="2020-11" db="EMBL/GenBank/DDBJ databases">
        <authorList>
            <person name="Tran Van P."/>
        </authorList>
    </citation>
    <scope>NUCLEOTIDE SEQUENCE</scope>
</reference>
<evidence type="ECO:0000259" key="6">
    <source>
        <dbReference type="Pfam" id="PF00076"/>
    </source>
</evidence>
<feature type="compositionally biased region" description="Basic and acidic residues" evidence="5">
    <location>
        <begin position="616"/>
        <end position="630"/>
    </location>
</feature>
<feature type="compositionally biased region" description="Polar residues" evidence="5">
    <location>
        <begin position="150"/>
        <end position="162"/>
    </location>
</feature>
<feature type="compositionally biased region" description="Basic and acidic residues" evidence="5">
    <location>
        <begin position="577"/>
        <end position="597"/>
    </location>
</feature>
<protein>
    <recommendedName>
        <fullName evidence="6">RRM domain-containing protein</fullName>
    </recommendedName>
</protein>
<organism evidence="7">
    <name type="scientific">Medioppia subpectinata</name>
    <dbReference type="NCBI Taxonomy" id="1979941"/>
    <lineage>
        <taxon>Eukaryota</taxon>
        <taxon>Metazoa</taxon>
        <taxon>Ecdysozoa</taxon>
        <taxon>Arthropoda</taxon>
        <taxon>Chelicerata</taxon>
        <taxon>Arachnida</taxon>
        <taxon>Acari</taxon>
        <taxon>Acariformes</taxon>
        <taxon>Sarcoptiformes</taxon>
        <taxon>Oribatida</taxon>
        <taxon>Brachypylina</taxon>
        <taxon>Oppioidea</taxon>
        <taxon>Oppiidae</taxon>
        <taxon>Medioppia</taxon>
    </lineage>
</organism>
<evidence type="ECO:0000313" key="8">
    <source>
        <dbReference type="Proteomes" id="UP000759131"/>
    </source>
</evidence>
<dbReference type="InterPro" id="IPR051738">
    <property type="entry name" value="SAF_Modulators"/>
</dbReference>
<feature type="compositionally biased region" description="Basic and acidic residues" evidence="5">
    <location>
        <begin position="138"/>
        <end position="148"/>
    </location>
</feature>
<feature type="region of interest" description="Disordered" evidence="5">
    <location>
        <begin position="1"/>
        <end position="166"/>
    </location>
</feature>
<dbReference type="GO" id="GO:0003723">
    <property type="term" value="F:RNA binding"/>
    <property type="evidence" value="ECO:0007669"/>
    <property type="project" value="UniProtKB-KW"/>
</dbReference>
<dbReference type="GO" id="GO:0006357">
    <property type="term" value="P:regulation of transcription by RNA polymerase II"/>
    <property type="evidence" value="ECO:0007669"/>
    <property type="project" value="TreeGrafter"/>
</dbReference>
<keyword evidence="2" id="KW-0694">RNA-binding</keyword>
<feature type="coiled-coil region" evidence="4">
    <location>
        <begin position="404"/>
        <end position="482"/>
    </location>
</feature>
<feature type="compositionally biased region" description="Polar residues" evidence="5">
    <location>
        <begin position="275"/>
        <end position="286"/>
    </location>
</feature>
<dbReference type="OrthoDB" id="6159259at2759"/>
<evidence type="ECO:0000256" key="4">
    <source>
        <dbReference type="SAM" id="Coils"/>
    </source>
</evidence>
<feature type="compositionally biased region" description="Low complexity" evidence="5">
    <location>
        <begin position="346"/>
        <end position="361"/>
    </location>
</feature>
<evidence type="ECO:0000256" key="5">
    <source>
        <dbReference type="SAM" id="MobiDB-lite"/>
    </source>
</evidence>
<accession>A0A7R9PVI1</accession>
<feature type="compositionally biased region" description="Polar residues" evidence="5">
    <location>
        <begin position="533"/>
        <end position="556"/>
    </location>
</feature>
<dbReference type="GO" id="GO:0050684">
    <property type="term" value="P:regulation of mRNA processing"/>
    <property type="evidence" value="ECO:0007669"/>
    <property type="project" value="TreeGrafter"/>
</dbReference>
<dbReference type="InterPro" id="IPR000504">
    <property type="entry name" value="RRM_dom"/>
</dbReference>
<feature type="compositionally biased region" description="Basic and acidic residues" evidence="5">
    <location>
        <begin position="245"/>
        <end position="274"/>
    </location>
</feature>
<dbReference type="Gene3D" id="3.30.70.330">
    <property type="match status" value="1"/>
</dbReference>
<dbReference type="InterPro" id="IPR012677">
    <property type="entry name" value="Nucleotide-bd_a/b_plait_sf"/>
</dbReference>
<dbReference type="SUPFAM" id="SSF54928">
    <property type="entry name" value="RNA-binding domain, RBD"/>
    <property type="match status" value="1"/>
</dbReference>
<feature type="compositionally biased region" description="Polar residues" evidence="5">
    <location>
        <begin position="691"/>
        <end position="701"/>
    </location>
</feature>
<feature type="compositionally biased region" description="Polar residues" evidence="5">
    <location>
        <begin position="41"/>
        <end position="61"/>
    </location>
</feature>
<dbReference type="Proteomes" id="UP000759131">
    <property type="component" value="Unassembled WGS sequence"/>
</dbReference>
<feature type="compositionally biased region" description="Basic and acidic residues" evidence="5">
    <location>
        <begin position="114"/>
        <end position="130"/>
    </location>
</feature>
<dbReference type="GO" id="GO:0005634">
    <property type="term" value="C:nucleus"/>
    <property type="evidence" value="ECO:0007669"/>
    <property type="project" value="UniProtKB-SubCell"/>
</dbReference>
<sequence>MSQESTPEQKPSMMSPPRPETAPVVAPLTIEDKIAMDSLKQKNASTDDTSLIVNLDDTQSDLMDADLDVTNNSDNNESKDVTQNKSIRKSINESNNSSDSKSESNENKASSNEDMNKSSKDSNKITESSKSKSSNVQKDNKLKNKDSKNPSAAQKAQTTNGRNIWVSGLPPITKASELQNLFTKHGKVLSAKIIKNARMTGSRCYASEQSIQSRPQESTSKSVVARNKVNASKRVVTKTPNKSNASKESDNKETKSDEKSDDKSKSKASDEKTANKTSSEAGSSKTGESKEEKRKPIRAPIRDREPFTRPTFRRPQPFIKPFYQNSSSFRGFHRPGYTRGGGSGFRGSSSFTRGSSFMRGGYSRGMGYSRGGGFIRGGIRPMISAYSRPDVDRQIRERERERRIRDERRAREELMRAEKDMEREERIRFEREKERLKMDRMRLEREKAEFFRAEKERAKLEREKIEREREELRRRQNATIITNRVDDQRSRPSVVSTLTKRPFEARDDSSYWEERKRLQHMQRMDQQLIPGRQTYTESSPSVANRHSIPHSYNNRNESYKRNTRFEPQITGNTRTVFDIRRHDSRHGVSHDRDERKSGTAPSYYNRDTTRNPSFTPRDRKIGGPQREDWKTNQYNSRRNSDRYSDKPMSGGSASGFGTSRYGTDSRNWSDRSSMNKVSYGSGVHMSGGGQPYNQSSGNRWNSALSSSNESRSRGQTSLNSGMMSSNSGISDLYSQNPMGALSMAPISHSIGNSNMGSGDRYIHNNRRF</sequence>
<keyword evidence="3" id="KW-0539">Nucleus</keyword>
<comment type="subcellular location">
    <subcellularLocation>
        <location evidence="1">Nucleus</location>
    </subcellularLocation>
</comment>
<feature type="compositionally biased region" description="Basic and acidic residues" evidence="5">
    <location>
        <begin position="287"/>
        <end position="307"/>
    </location>
</feature>